<evidence type="ECO:0000313" key="3">
    <source>
        <dbReference type="Proteomes" id="UP001159364"/>
    </source>
</evidence>
<evidence type="ECO:0000313" key="2">
    <source>
        <dbReference type="EMBL" id="KAJ8752237.1"/>
    </source>
</evidence>
<dbReference type="CDD" id="cd20406">
    <property type="entry name" value="Tudor_Agenet_AtDUF_rpt2_4"/>
    <property type="match status" value="2"/>
</dbReference>
<dbReference type="InterPro" id="IPR014002">
    <property type="entry name" value="Agenet_dom_plant"/>
</dbReference>
<proteinExistence type="predicted"/>
<dbReference type="CDD" id="cd20405">
    <property type="entry name" value="Tudor_Agenet_AtDUF_rpt1_3"/>
    <property type="match status" value="2"/>
</dbReference>
<feature type="domain" description="Agenet" evidence="1">
    <location>
        <begin position="274"/>
        <end position="330"/>
    </location>
</feature>
<name>A0AAV8SJ11_9ROSI</name>
<keyword evidence="3" id="KW-1185">Reference proteome</keyword>
<comment type="caution">
    <text evidence="2">The sequence shown here is derived from an EMBL/GenBank/DDBJ whole genome shotgun (WGS) entry which is preliminary data.</text>
</comment>
<dbReference type="Pfam" id="PF05641">
    <property type="entry name" value="Agenet"/>
    <property type="match status" value="2"/>
</dbReference>
<feature type="domain" description="Agenet" evidence="1">
    <location>
        <begin position="15"/>
        <end position="87"/>
    </location>
</feature>
<dbReference type="SMART" id="SM00743">
    <property type="entry name" value="Agenet"/>
    <property type="match status" value="4"/>
</dbReference>
<sequence length="341" mass="39295">MPSKSNSKSKTPVPPYLRSGVNVEVCSDEEGFRGSWFTATIVRRASAKEPNKYLIEYHKLYGDESGKKHLREVVDATQIRPEAPREKERKFGFSEHVDALSNDGWWEGVITEECQNGKFAVFFRRSREQIVFEAKDLRLHREWVDGEWKPPLEAASEEFEVLKSPQMSDANSESVKEKFSKEMLVEVMKSPHMSDANSESVKGQFSKGMLVEVSSDEDGLKGAWFAATIVEVVGKDKYLVQYESLKTEDDTGFLREEIDILHIRPRPPETIVVDCFKLMDEVDAHYNDAWWLGLIYKVRPNSRYVVYFKDTNEELVFNHSDLRIHQDWIDGKWITASQGLA</sequence>
<protein>
    <recommendedName>
        <fullName evidence="1">Agenet domain-containing protein</fullName>
    </recommendedName>
</protein>
<dbReference type="AlphaFoldDB" id="A0AAV8SJ11"/>
<reference evidence="2 3" key="1">
    <citation type="submission" date="2021-09" db="EMBL/GenBank/DDBJ databases">
        <title>Genomic insights and catalytic innovation underlie evolution of tropane alkaloids biosynthesis.</title>
        <authorList>
            <person name="Wang Y.-J."/>
            <person name="Tian T."/>
            <person name="Huang J.-P."/>
            <person name="Huang S.-X."/>
        </authorList>
    </citation>
    <scope>NUCLEOTIDE SEQUENCE [LARGE SCALE GENOMIC DNA]</scope>
    <source>
        <strain evidence="2">KIB-2018</strain>
        <tissue evidence="2">Leaf</tissue>
    </source>
</reference>
<gene>
    <name evidence="2" type="ORF">K2173_003873</name>
</gene>
<dbReference type="EMBL" id="JAIWQS010000010">
    <property type="protein sequence ID" value="KAJ8752237.1"/>
    <property type="molecule type" value="Genomic_DNA"/>
</dbReference>
<dbReference type="InterPro" id="IPR008395">
    <property type="entry name" value="Agenet-like_dom"/>
</dbReference>
<dbReference type="Proteomes" id="UP001159364">
    <property type="component" value="Linkage Group LG10"/>
</dbReference>
<feature type="domain" description="Agenet" evidence="1">
    <location>
        <begin position="203"/>
        <end position="271"/>
    </location>
</feature>
<dbReference type="PANTHER" id="PTHR31917:SF147">
    <property type="entry name" value="AGENET DOMAIN-CONTAINING PROTEIN"/>
    <property type="match status" value="1"/>
</dbReference>
<organism evidence="2 3">
    <name type="scientific">Erythroxylum novogranatense</name>
    <dbReference type="NCBI Taxonomy" id="1862640"/>
    <lineage>
        <taxon>Eukaryota</taxon>
        <taxon>Viridiplantae</taxon>
        <taxon>Streptophyta</taxon>
        <taxon>Embryophyta</taxon>
        <taxon>Tracheophyta</taxon>
        <taxon>Spermatophyta</taxon>
        <taxon>Magnoliopsida</taxon>
        <taxon>eudicotyledons</taxon>
        <taxon>Gunneridae</taxon>
        <taxon>Pentapetalae</taxon>
        <taxon>rosids</taxon>
        <taxon>fabids</taxon>
        <taxon>Malpighiales</taxon>
        <taxon>Erythroxylaceae</taxon>
        <taxon>Erythroxylum</taxon>
    </lineage>
</organism>
<evidence type="ECO:0000259" key="1">
    <source>
        <dbReference type="SMART" id="SM00743"/>
    </source>
</evidence>
<feature type="domain" description="Agenet" evidence="1">
    <location>
        <begin position="89"/>
        <end position="145"/>
    </location>
</feature>
<dbReference type="PANTHER" id="PTHR31917">
    <property type="entry name" value="AGENET DOMAIN-CONTAINING PROTEIN-RELATED"/>
    <property type="match status" value="1"/>
</dbReference>
<accession>A0AAV8SJ11</accession>
<dbReference type="Gene3D" id="2.30.30.140">
    <property type="match status" value="2"/>
</dbReference>